<reference evidence="2 3" key="1">
    <citation type="submission" date="2019-09" db="EMBL/GenBank/DDBJ databases">
        <authorList>
            <person name="Depoorter E."/>
        </authorList>
    </citation>
    <scope>NUCLEOTIDE SEQUENCE [LARGE SCALE GENOMIC DNA]</scope>
    <source>
        <strain evidence="2">LMG 6863</strain>
    </source>
</reference>
<dbReference type="AlphaFoldDB" id="A0A6P2SRH1"/>
<accession>A0A6P2SRH1</accession>
<gene>
    <name evidence="2" type="ORF">BLA6863_07656</name>
</gene>
<name>A0A6P2SRH1_BURL3</name>
<feature type="region of interest" description="Disordered" evidence="1">
    <location>
        <begin position="1"/>
        <end position="30"/>
    </location>
</feature>
<proteinExistence type="predicted"/>
<evidence type="ECO:0000313" key="3">
    <source>
        <dbReference type="Proteomes" id="UP000494170"/>
    </source>
</evidence>
<evidence type="ECO:0000256" key="1">
    <source>
        <dbReference type="SAM" id="MobiDB-lite"/>
    </source>
</evidence>
<dbReference type="Proteomes" id="UP000494170">
    <property type="component" value="Unassembled WGS sequence"/>
</dbReference>
<evidence type="ECO:0000313" key="2">
    <source>
        <dbReference type="EMBL" id="VWC48813.1"/>
    </source>
</evidence>
<sequence length="209" mass="23239">MRQVREQQRHQPRGEVGAKGRRRRADARLRAQPAQVFEGWQYQRGARAGAAGREIELQRPRERGPQHVLQLAFERAAFEPQHEVAAIGACAQAARERGRRHGQLAGAGARDDAAGLQLACAGERQPEQEVFGIVAEIDAGFAAVAEFEQCAVMQRHFVQLRMKRIEAACSHPVRPEPVRDRAFDFVGGVQRAEPVRRMAGQGDIHSRTS</sequence>
<feature type="compositionally biased region" description="Basic and acidic residues" evidence="1">
    <location>
        <begin position="1"/>
        <end position="18"/>
    </location>
</feature>
<protein>
    <submittedName>
        <fullName evidence="2">Uncharacterized protein</fullName>
    </submittedName>
</protein>
<dbReference type="EMBL" id="CABVPY010000109">
    <property type="protein sequence ID" value="VWC48813.1"/>
    <property type="molecule type" value="Genomic_DNA"/>
</dbReference>
<organism evidence="2 3">
    <name type="scientific">Burkholderia lata (strain ATCC 17760 / DSM 23089 / LMG 22485 / NCIMB 9086 / R18194 / 383)</name>
    <dbReference type="NCBI Taxonomy" id="482957"/>
    <lineage>
        <taxon>Bacteria</taxon>
        <taxon>Pseudomonadati</taxon>
        <taxon>Pseudomonadota</taxon>
        <taxon>Betaproteobacteria</taxon>
        <taxon>Burkholderiales</taxon>
        <taxon>Burkholderiaceae</taxon>
        <taxon>Burkholderia</taxon>
        <taxon>Burkholderia cepacia complex</taxon>
    </lineage>
</organism>